<evidence type="ECO:0000313" key="6">
    <source>
        <dbReference type="EMBL" id="GAN37294.1"/>
    </source>
</evidence>
<name>A0A0C9PYR8_LACPA</name>
<dbReference type="EMBL" id="BAYM01000139">
    <property type="protein sequence ID" value="GAN37294.1"/>
    <property type="molecule type" value="Genomic_DNA"/>
</dbReference>
<evidence type="ECO:0000313" key="7">
    <source>
        <dbReference type="Proteomes" id="UP000032552"/>
    </source>
</evidence>
<dbReference type="PROSITE" id="PS50931">
    <property type="entry name" value="HTH_LYSR"/>
    <property type="match status" value="1"/>
</dbReference>
<evidence type="ECO:0000256" key="1">
    <source>
        <dbReference type="ARBA" id="ARBA00009437"/>
    </source>
</evidence>
<reference evidence="7" key="1">
    <citation type="submission" date="2014-05" db="EMBL/GenBank/DDBJ databases">
        <title>Whole genome sequencing of Lactobacillus casei NRIC0644.</title>
        <authorList>
            <person name="Atarashi H."/>
            <person name="Yoshida Y."/>
            <person name="Fujimura S."/>
            <person name="Tanaka N."/>
            <person name="Shiwa Y."/>
            <person name="Yoshikawa H."/>
            <person name="Okada S."/>
            <person name="Nakagawa J."/>
        </authorList>
    </citation>
    <scope>NUCLEOTIDE SEQUENCE [LARGE SCALE GENOMIC DNA]</scope>
    <source>
        <strain evidence="7">NRIC0644</strain>
    </source>
</reference>
<keyword evidence="4" id="KW-0804">Transcription</keyword>
<keyword evidence="3" id="KW-0238">DNA-binding</keyword>
<dbReference type="InterPro" id="IPR050950">
    <property type="entry name" value="HTH-type_LysR_regulators"/>
</dbReference>
<keyword evidence="2" id="KW-0805">Transcription regulation</keyword>
<dbReference type="InterPro" id="IPR000847">
    <property type="entry name" value="LysR_HTH_N"/>
</dbReference>
<dbReference type="Proteomes" id="UP000032552">
    <property type="component" value="Unassembled WGS sequence"/>
</dbReference>
<dbReference type="GO" id="GO:0003700">
    <property type="term" value="F:DNA-binding transcription factor activity"/>
    <property type="evidence" value="ECO:0007669"/>
    <property type="project" value="InterPro"/>
</dbReference>
<dbReference type="InterPro" id="IPR005119">
    <property type="entry name" value="LysR_subst-bd"/>
</dbReference>
<sequence length="291" mass="32566">MNIAQLQGFVYTAQTGSITQGAKQAYISQPAMTKMIQELERELGVELFDRVGRGIQINDSGRLFLNYVEAGLDQLQEGIDAISTQAKRQRPIRLLVEVASALIPAIIATIHRIYPNTPVQMTQRIAVVNETREFDFTISTREPRRDRRSVPLLNEEILIGSADPRFADRTFISPQSLRAQPIVALGYHTPLRDTIDDYFGARNITLNYQYESDDPASIRAMLVSGIGVGFIPSVTWASIGNQLHLARITPDPPFRTIYLTEGQPQEDSQTRQLANALVELFVNERANALKV</sequence>
<dbReference type="PANTHER" id="PTHR30419">
    <property type="entry name" value="HTH-TYPE TRANSCRIPTIONAL REGULATOR YBHD"/>
    <property type="match status" value="1"/>
</dbReference>
<evidence type="ECO:0000256" key="4">
    <source>
        <dbReference type="ARBA" id="ARBA00023163"/>
    </source>
</evidence>
<feature type="domain" description="HTH lysR-type" evidence="5">
    <location>
        <begin position="1"/>
        <end position="58"/>
    </location>
</feature>
<dbReference type="GO" id="GO:0005829">
    <property type="term" value="C:cytosol"/>
    <property type="evidence" value="ECO:0007669"/>
    <property type="project" value="TreeGrafter"/>
</dbReference>
<evidence type="ECO:0000256" key="3">
    <source>
        <dbReference type="ARBA" id="ARBA00023125"/>
    </source>
</evidence>
<dbReference type="SUPFAM" id="SSF53850">
    <property type="entry name" value="Periplasmic binding protein-like II"/>
    <property type="match status" value="1"/>
</dbReference>
<evidence type="ECO:0000256" key="2">
    <source>
        <dbReference type="ARBA" id="ARBA00023015"/>
    </source>
</evidence>
<dbReference type="Pfam" id="PF00126">
    <property type="entry name" value="HTH_1"/>
    <property type="match status" value="1"/>
</dbReference>
<dbReference type="SUPFAM" id="SSF46785">
    <property type="entry name" value="Winged helix' DNA-binding domain"/>
    <property type="match status" value="1"/>
</dbReference>
<dbReference type="PRINTS" id="PR00039">
    <property type="entry name" value="HTHLYSR"/>
</dbReference>
<dbReference type="GO" id="GO:0003677">
    <property type="term" value="F:DNA binding"/>
    <property type="evidence" value="ECO:0007669"/>
    <property type="project" value="UniProtKB-KW"/>
</dbReference>
<comment type="caution">
    <text evidence="6">The sequence shown here is derived from an EMBL/GenBank/DDBJ whole genome shotgun (WGS) entry which is preliminary data.</text>
</comment>
<dbReference type="InterPro" id="IPR036390">
    <property type="entry name" value="WH_DNA-bd_sf"/>
</dbReference>
<dbReference type="InterPro" id="IPR036388">
    <property type="entry name" value="WH-like_DNA-bd_sf"/>
</dbReference>
<dbReference type="PANTHER" id="PTHR30419:SF8">
    <property type="entry name" value="NITROGEN ASSIMILATION TRANSCRIPTIONAL ACTIVATOR-RELATED"/>
    <property type="match status" value="1"/>
</dbReference>
<dbReference type="AlphaFoldDB" id="A0A0C9PYR8"/>
<accession>A0A0C9PYR8</accession>
<gene>
    <name evidence="6" type="ORF">LC0644_1883</name>
</gene>
<dbReference type="RefSeq" id="WP_045627308.1">
    <property type="nucleotide sequence ID" value="NZ_BAYM01000139.1"/>
</dbReference>
<proteinExistence type="inferred from homology"/>
<dbReference type="Gene3D" id="3.40.190.290">
    <property type="match status" value="1"/>
</dbReference>
<dbReference type="Pfam" id="PF03466">
    <property type="entry name" value="LysR_substrate"/>
    <property type="match status" value="1"/>
</dbReference>
<dbReference type="Gene3D" id="1.10.10.10">
    <property type="entry name" value="Winged helix-like DNA-binding domain superfamily/Winged helix DNA-binding domain"/>
    <property type="match status" value="1"/>
</dbReference>
<organism evidence="6 7">
    <name type="scientific">Lacticaseibacillus paracasei NRIC 0644</name>
    <dbReference type="NCBI Taxonomy" id="1435038"/>
    <lineage>
        <taxon>Bacteria</taxon>
        <taxon>Bacillati</taxon>
        <taxon>Bacillota</taxon>
        <taxon>Bacilli</taxon>
        <taxon>Lactobacillales</taxon>
        <taxon>Lactobacillaceae</taxon>
        <taxon>Lacticaseibacillus</taxon>
    </lineage>
</organism>
<comment type="similarity">
    <text evidence="1">Belongs to the LysR transcriptional regulatory family.</text>
</comment>
<evidence type="ECO:0000259" key="5">
    <source>
        <dbReference type="PROSITE" id="PS50931"/>
    </source>
</evidence>
<protein>
    <recommendedName>
        <fullName evidence="5">HTH lysR-type domain-containing protein</fullName>
    </recommendedName>
</protein>
<dbReference type="CDD" id="cd05466">
    <property type="entry name" value="PBP2_LTTR_substrate"/>
    <property type="match status" value="1"/>
</dbReference>